<feature type="transmembrane region" description="Helical" evidence="5">
    <location>
        <begin position="15"/>
        <end position="41"/>
    </location>
</feature>
<organism evidence="6 7">
    <name type="scientific">Draconibacterium halophilum</name>
    <dbReference type="NCBI Taxonomy" id="2706887"/>
    <lineage>
        <taxon>Bacteria</taxon>
        <taxon>Pseudomonadati</taxon>
        <taxon>Bacteroidota</taxon>
        <taxon>Bacteroidia</taxon>
        <taxon>Marinilabiliales</taxon>
        <taxon>Prolixibacteraceae</taxon>
        <taxon>Draconibacterium</taxon>
    </lineage>
</organism>
<dbReference type="Pfam" id="PF04505">
    <property type="entry name" value="CD225"/>
    <property type="match status" value="1"/>
</dbReference>
<keyword evidence="3 5" id="KW-1133">Transmembrane helix</keyword>
<evidence type="ECO:0000256" key="2">
    <source>
        <dbReference type="ARBA" id="ARBA00022692"/>
    </source>
</evidence>
<dbReference type="KEGG" id="drc:G0Q07_02885"/>
<evidence type="ECO:0000256" key="3">
    <source>
        <dbReference type="ARBA" id="ARBA00022989"/>
    </source>
</evidence>
<keyword evidence="7" id="KW-1185">Reference proteome</keyword>
<dbReference type="PANTHER" id="PTHR14948:SF25">
    <property type="entry name" value="DUF4190 DOMAIN-CONTAINING PROTEIN"/>
    <property type="match status" value="1"/>
</dbReference>
<accession>A0A6C0R970</accession>
<dbReference type="PANTHER" id="PTHR14948">
    <property type="entry name" value="NG5"/>
    <property type="match status" value="1"/>
</dbReference>
<evidence type="ECO:0000313" key="7">
    <source>
        <dbReference type="Proteomes" id="UP000474630"/>
    </source>
</evidence>
<evidence type="ECO:0000256" key="1">
    <source>
        <dbReference type="ARBA" id="ARBA00004370"/>
    </source>
</evidence>
<dbReference type="InterPro" id="IPR007593">
    <property type="entry name" value="CD225/Dispanin_fam"/>
</dbReference>
<feature type="transmembrane region" description="Helical" evidence="5">
    <location>
        <begin position="62"/>
        <end position="91"/>
    </location>
</feature>
<dbReference type="EMBL" id="CP048409">
    <property type="protein sequence ID" value="QIA06739.1"/>
    <property type="molecule type" value="Genomic_DNA"/>
</dbReference>
<keyword evidence="4 5" id="KW-0472">Membrane</keyword>
<evidence type="ECO:0000313" key="6">
    <source>
        <dbReference type="EMBL" id="QIA06739.1"/>
    </source>
</evidence>
<proteinExistence type="predicted"/>
<dbReference type="RefSeq" id="WP_163344669.1">
    <property type="nucleotide sequence ID" value="NZ_CP048409.1"/>
</dbReference>
<evidence type="ECO:0000256" key="4">
    <source>
        <dbReference type="ARBA" id="ARBA00023136"/>
    </source>
</evidence>
<protein>
    <submittedName>
        <fullName evidence="6">CD225/dispanin family protein</fullName>
    </submittedName>
</protein>
<evidence type="ECO:0000256" key="5">
    <source>
        <dbReference type="SAM" id="Phobius"/>
    </source>
</evidence>
<dbReference type="GO" id="GO:0016020">
    <property type="term" value="C:membrane"/>
    <property type="evidence" value="ECO:0007669"/>
    <property type="project" value="UniProtKB-SubCell"/>
</dbReference>
<dbReference type="Proteomes" id="UP000474630">
    <property type="component" value="Chromosome"/>
</dbReference>
<reference evidence="6 7" key="1">
    <citation type="submission" date="2020-02" db="EMBL/GenBank/DDBJ databases">
        <title>Genome sequencing for Draconibacterium sp. strain M1.</title>
        <authorList>
            <person name="Park S.-J."/>
        </authorList>
    </citation>
    <scope>NUCLEOTIDE SEQUENCE [LARGE SCALE GENOMIC DNA]</scope>
    <source>
        <strain evidence="6 7">M1</strain>
    </source>
</reference>
<keyword evidence="2 5" id="KW-0812">Transmembrane</keyword>
<comment type="subcellular location">
    <subcellularLocation>
        <location evidence="1">Membrane</location>
    </subcellularLocation>
</comment>
<dbReference type="AlphaFoldDB" id="A0A6C0R970"/>
<name>A0A6C0R970_9BACT</name>
<sequence>MNEQVNQSQYPPSNYLVFAILATIFCGKIFGLVAIIFAAQVNSHWSAGNYDAALSASRNAKLWAWISVAAGIAWALIFTMLAVFGALAGLMQGAFDF</sequence>
<gene>
    <name evidence="6" type="ORF">G0Q07_02885</name>
</gene>
<dbReference type="InterPro" id="IPR051423">
    <property type="entry name" value="CD225/Dispanin"/>
</dbReference>